<dbReference type="PANTHER" id="PTHR35459:SF4">
    <property type="match status" value="1"/>
</dbReference>
<dbReference type="AlphaFoldDB" id="A0AAD9X757"/>
<organism evidence="2 3">
    <name type="scientific">Dipteronia dyeriana</name>
    <dbReference type="NCBI Taxonomy" id="168575"/>
    <lineage>
        <taxon>Eukaryota</taxon>
        <taxon>Viridiplantae</taxon>
        <taxon>Streptophyta</taxon>
        <taxon>Embryophyta</taxon>
        <taxon>Tracheophyta</taxon>
        <taxon>Spermatophyta</taxon>
        <taxon>Magnoliopsida</taxon>
        <taxon>eudicotyledons</taxon>
        <taxon>Gunneridae</taxon>
        <taxon>Pentapetalae</taxon>
        <taxon>rosids</taxon>
        <taxon>malvids</taxon>
        <taxon>Sapindales</taxon>
        <taxon>Sapindaceae</taxon>
        <taxon>Hippocastanoideae</taxon>
        <taxon>Acereae</taxon>
        <taxon>Dipteronia</taxon>
    </lineage>
</organism>
<accession>A0AAD9X757</accession>
<feature type="region of interest" description="Disordered" evidence="1">
    <location>
        <begin position="24"/>
        <end position="60"/>
    </location>
</feature>
<keyword evidence="3" id="KW-1185">Reference proteome</keyword>
<protein>
    <submittedName>
        <fullName evidence="2">Uncharacterized protein</fullName>
    </submittedName>
</protein>
<feature type="compositionally biased region" description="Basic and acidic residues" evidence="1">
    <location>
        <begin position="171"/>
        <end position="182"/>
    </location>
</feature>
<evidence type="ECO:0000313" key="3">
    <source>
        <dbReference type="Proteomes" id="UP001280121"/>
    </source>
</evidence>
<feature type="region of interest" description="Disordered" evidence="1">
    <location>
        <begin position="149"/>
        <end position="182"/>
    </location>
</feature>
<dbReference type="Proteomes" id="UP001280121">
    <property type="component" value="Unassembled WGS sequence"/>
</dbReference>
<reference evidence="2" key="1">
    <citation type="journal article" date="2023" name="Plant J.">
        <title>Genome sequences and population genomics provide insights into the demographic history, inbreeding, and mutation load of two 'living fossil' tree species of Dipteronia.</title>
        <authorList>
            <person name="Feng Y."/>
            <person name="Comes H.P."/>
            <person name="Chen J."/>
            <person name="Zhu S."/>
            <person name="Lu R."/>
            <person name="Zhang X."/>
            <person name="Li P."/>
            <person name="Qiu J."/>
            <person name="Olsen K.M."/>
            <person name="Qiu Y."/>
        </authorList>
    </citation>
    <scope>NUCLEOTIDE SEQUENCE</scope>
    <source>
        <strain evidence="2">KIB01</strain>
    </source>
</reference>
<proteinExistence type="predicted"/>
<gene>
    <name evidence="2" type="ORF">Ddye_013729</name>
</gene>
<sequence length="235" mass="26787">MKKLELFIDFGCFLKVPRTPFTRKNQKEAMEEPKSKEPTTTHFPATVPLPQNPVPKPQPNKRKLTDAHFHNSAYFKILALTCQLRPHFIQVLQTPDFRNCKAAHEIRSQMKLMVDLYKQMIAETDQHETFVSAHRPSTGDNLLGKHLCGGDQDGKMSGTPQPKPTLEESLEEKRQTPHFSSEEKRVSYIVGGSVSDWNFITFLGGKPVYYGVTKESIQSSHNKSFIHTDHTDCSF</sequence>
<evidence type="ECO:0000256" key="1">
    <source>
        <dbReference type="SAM" id="MobiDB-lite"/>
    </source>
</evidence>
<dbReference type="PANTHER" id="PTHR35459">
    <property type="entry name" value="T1N6.14 PROTEIN"/>
    <property type="match status" value="1"/>
</dbReference>
<comment type="caution">
    <text evidence="2">The sequence shown here is derived from an EMBL/GenBank/DDBJ whole genome shotgun (WGS) entry which is preliminary data.</text>
</comment>
<evidence type="ECO:0000313" key="2">
    <source>
        <dbReference type="EMBL" id="KAK2653873.1"/>
    </source>
</evidence>
<dbReference type="EMBL" id="JANJYI010000004">
    <property type="protein sequence ID" value="KAK2653873.1"/>
    <property type="molecule type" value="Genomic_DNA"/>
</dbReference>
<feature type="compositionally biased region" description="Basic and acidic residues" evidence="1">
    <location>
        <begin position="25"/>
        <end position="39"/>
    </location>
</feature>
<name>A0AAD9X757_9ROSI</name>